<dbReference type="STRING" id="1174501.SAMN05216192_101187"/>
<evidence type="ECO:0000313" key="2">
    <source>
        <dbReference type="Proteomes" id="UP000199050"/>
    </source>
</evidence>
<gene>
    <name evidence="1" type="ORF">SAMN05216192_101187</name>
</gene>
<proteinExistence type="predicted"/>
<name>A0A1G8FAT5_9BACL</name>
<accession>A0A1G8FAT5</accession>
<keyword evidence="2" id="KW-1185">Reference proteome</keyword>
<organism evidence="1 2">
    <name type="scientific">Paenibacillus typhae</name>
    <dbReference type="NCBI Taxonomy" id="1174501"/>
    <lineage>
        <taxon>Bacteria</taxon>
        <taxon>Bacillati</taxon>
        <taxon>Bacillota</taxon>
        <taxon>Bacilli</taxon>
        <taxon>Bacillales</taxon>
        <taxon>Paenibacillaceae</taxon>
        <taxon>Paenibacillus</taxon>
    </lineage>
</organism>
<evidence type="ECO:0000313" key="1">
    <source>
        <dbReference type="EMBL" id="SDH79233.1"/>
    </source>
</evidence>
<evidence type="ECO:0008006" key="3">
    <source>
        <dbReference type="Google" id="ProtNLM"/>
    </source>
</evidence>
<dbReference type="EMBL" id="FNDX01000001">
    <property type="protein sequence ID" value="SDH79233.1"/>
    <property type="molecule type" value="Genomic_DNA"/>
</dbReference>
<protein>
    <recommendedName>
        <fullName evidence="3">Transposase, Mutator family</fullName>
    </recommendedName>
</protein>
<reference evidence="2" key="1">
    <citation type="submission" date="2016-10" db="EMBL/GenBank/DDBJ databases">
        <authorList>
            <person name="Varghese N."/>
            <person name="Submissions S."/>
        </authorList>
    </citation>
    <scope>NUCLEOTIDE SEQUENCE [LARGE SCALE GENOMIC DNA]</scope>
    <source>
        <strain evidence="2">CGMCC 1.11012</strain>
    </source>
</reference>
<dbReference type="Proteomes" id="UP000199050">
    <property type="component" value="Unassembled WGS sequence"/>
</dbReference>
<dbReference type="AlphaFoldDB" id="A0A1G8FAT5"/>
<sequence>MTILPENPLNNLFENLVTQFVKDNIESIMRAEIQVFMTSEEAVHAKAATDTTREICTRNTATWRIWRSPATARVSSKSRCLSRNNAGTGGLRRR</sequence>